<dbReference type="AlphaFoldDB" id="U4TIG0"/>
<dbReference type="Proteomes" id="UP000030647">
    <property type="component" value="Unassembled WGS sequence"/>
</dbReference>
<keyword evidence="2" id="KW-1185">Reference proteome</keyword>
<accession>U4TIG0</accession>
<proteinExistence type="predicted"/>
<organism evidence="1 2">
    <name type="scientific">Schleiferilactobacillus shenzhenensis LY-73</name>
    <dbReference type="NCBI Taxonomy" id="1231336"/>
    <lineage>
        <taxon>Bacteria</taxon>
        <taxon>Bacillati</taxon>
        <taxon>Bacillota</taxon>
        <taxon>Bacilli</taxon>
        <taxon>Lactobacillales</taxon>
        <taxon>Lactobacillaceae</taxon>
        <taxon>Schleiferilactobacillus</taxon>
    </lineage>
</organism>
<dbReference type="EMBL" id="KI271608">
    <property type="protein sequence ID" value="ERL63964.1"/>
    <property type="molecule type" value="Genomic_DNA"/>
</dbReference>
<dbReference type="Gene3D" id="3.40.190.10">
    <property type="entry name" value="Periplasmic binding protein-like II"/>
    <property type="match status" value="1"/>
</dbReference>
<evidence type="ECO:0000313" key="2">
    <source>
        <dbReference type="Proteomes" id="UP000030647"/>
    </source>
</evidence>
<evidence type="ECO:0000313" key="1">
    <source>
        <dbReference type="EMBL" id="ERL63964.1"/>
    </source>
</evidence>
<dbReference type="HOGENOM" id="CLU_2666566_0_0_9"/>
<gene>
    <name evidence="1" type="ORF">L248_1783</name>
</gene>
<name>U4TIG0_9LACO</name>
<sequence>MTWANTHKSALVTMLSKTLDLSQTIVEKMVNRRTYSMKALTNTSSIVQEQQAIADLLYTQGVIKTKVNVQSAFLT</sequence>
<reference evidence="2" key="1">
    <citation type="journal article" date="2013" name="Genome Announc.">
        <title>Whole-Genome Sequencing of Lactobacillus shenzhenensis Strain LY-73T.</title>
        <authorList>
            <person name="Lin Z."/>
            <person name="Liu Z."/>
            <person name="Yang R."/>
            <person name="Zou Y."/>
            <person name="Wan D."/>
            <person name="Chen J."/>
            <person name="Guo M."/>
            <person name="Zhao J."/>
            <person name="Fang C."/>
            <person name="Yang R."/>
            <person name="Liu F."/>
        </authorList>
    </citation>
    <scope>NUCLEOTIDE SEQUENCE [LARGE SCALE GENOMIC DNA]</scope>
    <source>
        <strain evidence="2">LY-73</strain>
    </source>
</reference>
<protein>
    <submittedName>
        <fullName evidence="1">Uncharacterized protein</fullName>
    </submittedName>
</protein>
<dbReference type="eggNOG" id="COG0715">
    <property type="taxonomic scope" value="Bacteria"/>
</dbReference>
<dbReference type="STRING" id="1231336.L248_1783"/>